<evidence type="ECO:0000256" key="1">
    <source>
        <dbReference type="SAM" id="Coils"/>
    </source>
</evidence>
<protein>
    <submittedName>
        <fullName evidence="2">Uncharacterized protein</fullName>
    </submittedName>
</protein>
<dbReference type="Proteomes" id="UP000207598">
    <property type="component" value="Unassembled WGS sequence"/>
</dbReference>
<evidence type="ECO:0000313" key="2">
    <source>
        <dbReference type="EMBL" id="SMX43738.1"/>
    </source>
</evidence>
<organism evidence="2 3">
    <name type="scientific">Maliponia aquimaris</name>
    <dbReference type="NCBI Taxonomy" id="1673631"/>
    <lineage>
        <taxon>Bacteria</taxon>
        <taxon>Pseudomonadati</taxon>
        <taxon>Pseudomonadota</taxon>
        <taxon>Alphaproteobacteria</taxon>
        <taxon>Rhodobacterales</taxon>
        <taxon>Paracoccaceae</taxon>
        <taxon>Maliponia</taxon>
    </lineage>
</organism>
<feature type="coiled-coil region" evidence="1">
    <location>
        <begin position="44"/>
        <end position="71"/>
    </location>
</feature>
<accession>A0A238KLU4</accession>
<dbReference type="RefSeq" id="WP_094021710.1">
    <property type="nucleotide sequence ID" value="NZ_FXYF01000007.1"/>
</dbReference>
<dbReference type="EMBL" id="FXYF01000007">
    <property type="protein sequence ID" value="SMX43738.1"/>
    <property type="molecule type" value="Genomic_DNA"/>
</dbReference>
<keyword evidence="3" id="KW-1185">Reference proteome</keyword>
<sequence length="344" mass="32623">MSNQSILFGAGGLVLGLLGGVAVGTSTSQSKISGAIDKTLAPLQEEAAAAAKSQQEALAALEEKLAALESGLAASAPDLDALKAGVTEDVGAKLDALGASLSDELGKSAAAQADAVKAAMADMSDGMAKMSQMMAERARAAVEAVAPAAPGGGSIAPDETAEAAAADAGMADANALSVGQTAAFADGAVRVFVSRVDPASGSARLSVNGGLVTLSSGDSTTVSIDSGDCTVTLTGVSASGATVDSTCGAAAAPAEAAAAEPAAEVAPENGVAPGNAVSLADGAVRVFVSAVDAAAGSARIAVNGVATQTVAAGETIDVTSGDKACTLTVTGVGQGMVGLEASCG</sequence>
<keyword evidence="1" id="KW-0175">Coiled coil</keyword>
<reference evidence="2 3" key="1">
    <citation type="submission" date="2017-05" db="EMBL/GenBank/DDBJ databases">
        <authorList>
            <person name="Song R."/>
            <person name="Chenine A.L."/>
            <person name="Ruprecht R.M."/>
        </authorList>
    </citation>
    <scope>NUCLEOTIDE SEQUENCE [LARGE SCALE GENOMIC DNA]</scope>
    <source>
        <strain evidence="2 3">CECT 8898</strain>
    </source>
</reference>
<name>A0A238KLU4_9RHOB</name>
<dbReference type="OrthoDB" id="7874005at2"/>
<proteinExistence type="predicted"/>
<gene>
    <name evidence="2" type="ORF">MAA8898_02895</name>
</gene>
<evidence type="ECO:0000313" key="3">
    <source>
        <dbReference type="Proteomes" id="UP000207598"/>
    </source>
</evidence>
<dbReference type="AlphaFoldDB" id="A0A238KLU4"/>